<keyword evidence="5 8" id="KW-1133">Transmembrane helix</keyword>
<proteinExistence type="inferred from homology"/>
<feature type="transmembrane region" description="Helical" evidence="8">
    <location>
        <begin position="204"/>
        <end position="222"/>
    </location>
</feature>
<sequence length="268" mass="29735">MRKIPDTDYRLAVMTSHATEQLAASSGGALTGFTGWVVSVMETLGVAGVGLLVALENIFPPIPSEIILPLAGFTASQGSMNLFGAIVFATVGSVVGALGLYYLGYAFGLERLRRWASKIPLIDVVDIDKTVSWFAKHGPAAVFFGRMIPLFRSLISIPAGVEKMRLSVFMLFTTLGSLIWNSIFVVAGYLLGENWQLVEDYAGWFQRIVIALVLIAVVWWVQRRIRRNRVERRLAAEIEAGDPHESDQRESDQHRFGRHDSEDGRRPQ</sequence>
<keyword evidence="3" id="KW-1003">Cell membrane</keyword>
<dbReference type="Proteomes" id="UP001501586">
    <property type="component" value="Unassembled WGS sequence"/>
</dbReference>
<feature type="transmembrane region" description="Helical" evidence="8">
    <location>
        <begin position="80"/>
        <end position="103"/>
    </location>
</feature>
<dbReference type="Pfam" id="PF09335">
    <property type="entry name" value="VTT_dom"/>
    <property type="match status" value="1"/>
</dbReference>
<evidence type="ECO:0000256" key="8">
    <source>
        <dbReference type="SAM" id="Phobius"/>
    </source>
</evidence>
<feature type="domain" description="VTT" evidence="9">
    <location>
        <begin position="62"/>
        <end position="189"/>
    </location>
</feature>
<organism evidence="10 11">
    <name type="scientific">Brevibacterium daeguense</name>
    <dbReference type="NCBI Taxonomy" id="909936"/>
    <lineage>
        <taxon>Bacteria</taxon>
        <taxon>Bacillati</taxon>
        <taxon>Actinomycetota</taxon>
        <taxon>Actinomycetes</taxon>
        <taxon>Micrococcales</taxon>
        <taxon>Brevibacteriaceae</taxon>
        <taxon>Brevibacterium</taxon>
    </lineage>
</organism>
<gene>
    <name evidence="10" type="ORF">GCM10022261_28760</name>
</gene>
<keyword evidence="6 8" id="KW-0472">Membrane</keyword>
<comment type="subcellular location">
    <subcellularLocation>
        <location evidence="1">Cell membrane</location>
        <topology evidence="1">Multi-pass membrane protein</topology>
    </subcellularLocation>
</comment>
<evidence type="ECO:0000256" key="1">
    <source>
        <dbReference type="ARBA" id="ARBA00004651"/>
    </source>
</evidence>
<dbReference type="PANTHER" id="PTHR42709">
    <property type="entry name" value="ALKALINE PHOSPHATASE LIKE PROTEIN"/>
    <property type="match status" value="1"/>
</dbReference>
<comment type="similarity">
    <text evidence="2">Belongs to the DedA family.</text>
</comment>
<feature type="transmembrane region" description="Helical" evidence="8">
    <location>
        <begin position="168"/>
        <end position="192"/>
    </location>
</feature>
<evidence type="ECO:0000256" key="2">
    <source>
        <dbReference type="ARBA" id="ARBA00010792"/>
    </source>
</evidence>
<protein>
    <recommendedName>
        <fullName evidence="9">VTT domain-containing protein</fullName>
    </recommendedName>
</protein>
<evidence type="ECO:0000259" key="9">
    <source>
        <dbReference type="Pfam" id="PF09335"/>
    </source>
</evidence>
<reference evidence="11" key="1">
    <citation type="journal article" date="2019" name="Int. J. Syst. Evol. Microbiol.">
        <title>The Global Catalogue of Microorganisms (GCM) 10K type strain sequencing project: providing services to taxonomists for standard genome sequencing and annotation.</title>
        <authorList>
            <consortium name="The Broad Institute Genomics Platform"/>
            <consortium name="The Broad Institute Genome Sequencing Center for Infectious Disease"/>
            <person name="Wu L."/>
            <person name="Ma J."/>
        </authorList>
    </citation>
    <scope>NUCLEOTIDE SEQUENCE [LARGE SCALE GENOMIC DNA]</scope>
    <source>
        <strain evidence="11">JCM 17458</strain>
    </source>
</reference>
<evidence type="ECO:0000256" key="7">
    <source>
        <dbReference type="SAM" id="MobiDB-lite"/>
    </source>
</evidence>
<accession>A0ABP8EN44</accession>
<feature type="region of interest" description="Disordered" evidence="7">
    <location>
        <begin position="241"/>
        <end position="268"/>
    </location>
</feature>
<keyword evidence="11" id="KW-1185">Reference proteome</keyword>
<evidence type="ECO:0000313" key="10">
    <source>
        <dbReference type="EMBL" id="GAA4285345.1"/>
    </source>
</evidence>
<keyword evidence="4 8" id="KW-0812">Transmembrane</keyword>
<evidence type="ECO:0000256" key="5">
    <source>
        <dbReference type="ARBA" id="ARBA00022989"/>
    </source>
</evidence>
<feature type="transmembrane region" description="Helical" evidence="8">
    <location>
        <begin position="36"/>
        <end position="59"/>
    </location>
</feature>
<name>A0ABP8EN44_9MICO</name>
<evidence type="ECO:0000256" key="6">
    <source>
        <dbReference type="ARBA" id="ARBA00023136"/>
    </source>
</evidence>
<evidence type="ECO:0000313" key="11">
    <source>
        <dbReference type="Proteomes" id="UP001501586"/>
    </source>
</evidence>
<evidence type="ECO:0000256" key="3">
    <source>
        <dbReference type="ARBA" id="ARBA00022475"/>
    </source>
</evidence>
<evidence type="ECO:0000256" key="4">
    <source>
        <dbReference type="ARBA" id="ARBA00022692"/>
    </source>
</evidence>
<dbReference type="EMBL" id="BAABAZ010000012">
    <property type="protein sequence ID" value="GAA4285345.1"/>
    <property type="molecule type" value="Genomic_DNA"/>
</dbReference>
<comment type="caution">
    <text evidence="10">The sequence shown here is derived from an EMBL/GenBank/DDBJ whole genome shotgun (WGS) entry which is preliminary data.</text>
</comment>
<dbReference type="PANTHER" id="PTHR42709:SF6">
    <property type="entry name" value="UNDECAPRENYL PHOSPHATE TRANSPORTER A"/>
    <property type="match status" value="1"/>
</dbReference>
<dbReference type="InterPro" id="IPR032816">
    <property type="entry name" value="VTT_dom"/>
</dbReference>
<dbReference type="InterPro" id="IPR051311">
    <property type="entry name" value="DedA_domain"/>
</dbReference>